<keyword evidence="5 12" id="KW-0812">Transmembrane</keyword>
<dbReference type="GO" id="GO:0004497">
    <property type="term" value="F:monooxygenase activity"/>
    <property type="evidence" value="ECO:0007669"/>
    <property type="project" value="UniProtKB-KW"/>
</dbReference>
<gene>
    <name evidence="14" type="ORF">WG68_17990</name>
</gene>
<evidence type="ECO:0000256" key="9">
    <source>
        <dbReference type="ARBA" id="ARBA00023004"/>
    </source>
</evidence>
<dbReference type="GO" id="GO:0006629">
    <property type="term" value="P:lipid metabolic process"/>
    <property type="evidence" value="ECO:0007669"/>
    <property type="project" value="InterPro"/>
</dbReference>
<evidence type="ECO:0000256" key="3">
    <source>
        <dbReference type="ARBA" id="ARBA00022475"/>
    </source>
</evidence>
<dbReference type="Pfam" id="PF00487">
    <property type="entry name" value="FA_desaturase"/>
    <property type="match status" value="1"/>
</dbReference>
<dbReference type="GO" id="GO:0005886">
    <property type="term" value="C:plasma membrane"/>
    <property type="evidence" value="ECO:0007669"/>
    <property type="project" value="UniProtKB-SubCell"/>
</dbReference>
<dbReference type="STRING" id="336831.WG68_17990"/>
<keyword evidence="3" id="KW-1003">Cell membrane</keyword>
<dbReference type="PANTHER" id="PTHR38674:SF1">
    <property type="entry name" value="ALKANE 1-MONOOXYGENASE 1"/>
    <property type="match status" value="1"/>
</dbReference>
<keyword evidence="6" id="KW-0479">Metal-binding</keyword>
<dbReference type="OrthoDB" id="4759734at2"/>
<comment type="subcellular location">
    <subcellularLocation>
        <location evidence="1">Cell inner membrane</location>
        <topology evidence="1">Multi-pass membrane protein</topology>
    </subcellularLocation>
</comment>
<proteinExistence type="inferred from homology"/>
<keyword evidence="10" id="KW-0503">Monooxygenase</keyword>
<dbReference type="GO" id="GO:0046872">
    <property type="term" value="F:metal ion binding"/>
    <property type="evidence" value="ECO:0007669"/>
    <property type="project" value="UniProtKB-KW"/>
</dbReference>
<keyword evidence="4" id="KW-0997">Cell inner membrane</keyword>
<dbReference type="Proteomes" id="UP000034228">
    <property type="component" value="Unassembled WGS sequence"/>
</dbReference>
<evidence type="ECO:0000313" key="14">
    <source>
        <dbReference type="EMBL" id="KKO43984.1"/>
    </source>
</evidence>
<keyword evidence="11 12" id="KW-0472">Membrane</keyword>
<feature type="transmembrane region" description="Helical" evidence="12">
    <location>
        <begin position="59"/>
        <end position="81"/>
    </location>
</feature>
<sequence length="368" mass="41882">MLHYVKFSFFHLLTIPFLLGLTLGGAWMALGLGSVLAVVVFGDLLAGDDHSEPVYQQPWLLEALLYSSLLFMLLMFTLMLWTMASADLFYYGQWVYQLTGYDALAARAENQSWHLIPVALGAGLLMAMVGTVPAHELTHRIKDGRAMLTGRWLLAFSWDTAFAIEHVYGHHRYVGTRQDPATAPRGRNVYQHIWLSTLGGNISAWHIEQQRLARKQLPLLSYHNRFLRGIAMSLLLSVLALWLAGWQGLALFTVSALLAKATLEVVNYIEHYGIERRPNEPVRPHHSWNSTKRISSWASFNLTRHSHHHARSQLPFYQLKAYPDAPDLPTGYLGSMLLALLPPLWFRLMTPKLTQWHSRYGQNKVSED</sequence>
<evidence type="ECO:0000256" key="11">
    <source>
        <dbReference type="ARBA" id="ARBA00023136"/>
    </source>
</evidence>
<protein>
    <submittedName>
        <fullName evidence="14">Fatty acid desaturase</fullName>
    </submittedName>
</protein>
<evidence type="ECO:0000256" key="1">
    <source>
        <dbReference type="ARBA" id="ARBA00004429"/>
    </source>
</evidence>
<evidence type="ECO:0000256" key="6">
    <source>
        <dbReference type="ARBA" id="ARBA00022723"/>
    </source>
</evidence>
<evidence type="ECO:0000313" key="15">
    <source>
        <dbReference type="Proteomes" id="UP000034228"/>
    </source>
</evidence>
<feature type="transmembrane region" description="Helical" evidence="12">
    <location>
        <begin position="112"/>
        <end position="132"/>
    </location>
</feature>
<name>A0A0M2V0V6_9GAMM</name>
<keyword evidence="9" id="KW-0408">Iron</keyword>
<evidence type="ECO:0000256" key="12">
    <source>
        <dbReference type="SAM" id="Phobius"/>
    </source>
</evidence>
<feature type="transmembrane region" description="Helical" evidence="12">
    <location>
        <begin position="12"/>
        <end position="39"/>
    </location>
</feature>
<organism evidence="14 15">
    <name type="scientific">Arsukibacterium ikkense</name>
    <dbReference type="NCBI Taxonomy" id="336831"/>
    <lineage>
        <taxon>Bacteria</taxon>
        <taxon>Pseudomonadati</taxon>
        <taxon>Pseudomonadota</taxon>
        <taxon>Gammaproteobacteria</taxon>
        <taxon>Chromatiales</taxon>
        <taxon>Chromatiaceae</taxon>
        <taxon>Arsukibacterium</taxon>
    </lineage>
</organism>
<keyword evidence="7 12" id="KW-1133">Transmembrane helix</keyword>
<keyword evidence="15" id="KW-1185">Reference proteome</keyword>
<dbReference type="EMBL" id="LAHO01000022">
    <property type="protein sequence ID" value="KKO43984.1"/>
    <property type="molecule type" value="Genomic_DNA"/>
</dbReference>
<dbReference type="InterPro" id="IPR033885">
    <property type="entry name" value="AlkB/XylM"/>
</dbReference>
<reference evidence="14 15" key="1">
    <citation type="submission" date="2015-03" db="EMBL/GenBank/DDBJ databases">
        <title>Draft genome sequences of two protease-producing strains of Arsukibacterium isolated from two cold and alkaline environments.</title>
        <authorList>
            <person name="Lylloff J.E."/>
            <person name="Skov L.B."/>
            <person name="Jepsen M."/>
            <person name="Hallin P.F."/>
            <person name="Sorensen S.J."/>
            <person name="Stougaard P."/>
            <person name="Glaring M.A."/>
        </authorList>
    </citation>
    <scope>NUCLEOTIDE SEQUENCE [LARGE SCALE GENOMIC DNA]</scope>
    <source>
        <strain evidence="14 15">GCM72</strain>
    </source>
</reference>
<feature type="transmembrane region" description="Helical" evidence="12">
    <location>
        <begin position="226"/>
        <end position="245"/>
    </location>
</feature>
<evidence type="ECO:0000256" key="8">
    <source>
        <dbReference type="ARBA" id="ARBA00023002"/>
    </source>
</evidence>
<evidence type="ECO:0000256" key="10">
    <source>
        <dbReference type="ARBA" id="ARBA00023033"/>
    </source>
</evidence>
<comment type="similarity">
    <text evidence="2">Belongs to the fatty acid desaturase type 1 family. AlkB subfamily.</text>
</comment>
<evidence type="ECO:0000256" key="5">
    <source>
        <dbReference type="ARBA" id="ARBA00022692"/>
    </source>
</evidence>
<dbReference type="AlphaFoldDB" id="A0A0M2V0V6"/>
<dbReference type="CDD" id="cd03512">
    <property type="entry name" value="Alkane-hydroxylase"/>
    <property type="match status" value="1"/>
</dbReference>
<evidence type="ECO:0000256" key="2">
    <source>
        <dbReference type="ARBA" id="ARBA00010823"/>
    </source>
</evidence>
<dbReference type="InterPro" id="IPR005804">
    <property type="entry name" value="FA_desaturase_dom"/>
</dbReference>
<comment type="caution">
    <text evidence="14">The sequence shown here is derived from an EMBL/GenBank/DDBJ whole genome shotgun (WGS) entry which is preliminary data.</text>
</comment>
<evidence type="ECO:0000256" key="7">
    <source>
        <dbReference type="ARBA" id="ARBA00022989"/>
    </source>
</evidence>
<dbReference type="RefSeq" id="WP_046559113.1">
    <property type="nucleotide sequence ID" value="NZ_LAHO01000022.1"/>
</dbReference>
<dbReference type="PANTHER" id="PTHR38674">
    <property type="entry name" value="ALKANE 1-MONOOXYGENASE 1"/>
    <property type="match status" value="1"/>
</dbReference>
<keyword evidence="8" id="KW-0560">Oxidoreductase</keyword>
<accession>A0A0M2V0V6</accession>
<evidence type="ECO:0000259" key="13">
    <source>
        <dbReference type="Pfam" id="PF00487"/>
    </source>
</evidence>
<dbReference type="PATRIC" id="fig|336831.14.peg.2176"/>
<feature type="domain" description="Fatty acid desaturase" evidence="13">
    <location>
        <begin position="112"/>
        <end position="322"/>
    </location>
</feature>
<evidence type="ECO:0000256" key="4">
    <source>
        <dbReference type="ARBA" id="ARBA00022519"/>
    </source>
</evidence>